<proteinExistence type="inferred from homology"/>
<dbReference type="Pfam" id="PF07722">
    <property type="entry name" value="Peptidase_C26"/>
    <property type="match status" value="1"/>
</dbReference>
<feature type="active site" evidence="7">
    <location>
        <position position="264"/>
    </location>
</feature>
<comment type="subcellular location">
    <subcellularLocation>
        <location evidence="1">Secreted</location>
        <location evidence="1">Extracellular space</location>
    </subcellularLocation>
</comment>
<keyword evidence="3" id="KW-0964">Secreted</keyword>
<evidence type="ECO:0000256" key="7">
    <source>
        <dbReference type="PROSITE-ProRule" id="PRU00607"/>
    </source>
</evidence>
<dbReference type="EC" id="3.4.19.9" evidence="7"/>
<dbReference type="InParanoid" id="A0A672HA40"/>
<dbReference type="OMA" id="EPVSSHF"/>
<dbReference type="PROSITE" id="PS51273">
    <property type="entry name" value="GATASE_TYPE_1"/>
    <property type="match status" value="1"/>
</dbReference>
<dbReference type="GO" id="GO:0005576">
    <property type="term" value="C:extracellular region"/>
    <property type="evidence" value="ECO:0007669"/>
    <property type="project" value="UniProtKB-SubCell"/>
</dbReference>
<reference evidence="9" key="1">
    <citation type="submission" date="2019-06" db="EMBL/GenBank/DDBJ databases">
        <authorList>
            <consortium name="Wellcome Sanger Institute Data Sharing"/>
        </authorList>
    </citation>
    <scope>NUCLEOTIDE SEQUENCE [LARGE SCALE GENOMIC DNA]</scope>
</reference>
<organism evidence="9 10">
    <name type="scientific">Salarias fasciatus</name>
    <name type="common">Jewelled blenny</name>
    <name type="synonym">Blennius fasciatus</name>
    <dbReference type="NCBI Taxonomy" id="181472"/>
    <lineage>
        <taxon>Eukaryota</taxon>
        <taxon>Metazoa</taxon>
        <taxon>Chordata</taxon>
        <taxon>Craniata</taxon>
        <taxon>Vertebrata</taxon>
        <taxon>Euteleostomi</taxon>
        <taxon>Actinopterygii</taxon>
        <taxon>Neopterygii</taxon>
        <taxon>Teleostei</taxon>
        <taxon>Neoteleostei</taxon>
        <taxon>Acanthomorphata</taxon>
        <taxon>Ovalentaria</taxon>
        <taxon>Blenniimorphae</taxon>
        <taxon>Blenniiformes</taxon>
        <taxon>Blennioidei</taxon>
        <taxon>Blenniidae</taxon>
        <taxon>Salariinae</taxon>
        <taxon>Salarias</taxon>
    </lineage>
</organism>
<dbReference type="SUPFAM" id="SSF52317">
    <property type="entry name" value="Class I glutamine amidotransferase-like"/>
    <property type="match status" value="1"/>
</dbReference>
<sequence>MPSSKRLPVADTLQRAAGGTNSFQTFYFIFLSDMFLLYVCFLVLLSHSSAERNDRPVIGLLSQEVFPSSRSRSAYIAASYVKFLEAAGARVAPVRINLSPEEYKTLFSSINGILFPGGAASIYSSGYQRAAQFFFEAAIEANKGGDYFPVWGTCLGFEQMMYLTSGQRILSRTNTTGIALPLNFTNEANVSRMFRPFPLELMEALSSEPLTENSHMWSLALSTYNSNDDLRKFYKVLSTNTDGQTEFVSTVEAYDYPIYGTQWHPEKNPFEWRKAYYPHSPSAVRMSFYMAEFFVSEARKNFHRFESVEKEREALIYNYSPVYTDESIPFEQIYYFE</sequence>
<evidence type="ECO:0000256" key="4">
    <source>
        <dbReference type="ARBA" id="ARBA00022729"/>
    </source>
</evidence>
<dbReference type="GO" id="GO:0034722">
    <property type="term" value="F:gamma-glutamyl-peptidase activity"/>
    <property type="evidence" value="ECO:0007669"/>
    <property type="project" value="UniProtKB-UniRule"/>
</dbReference>
<reference evidence="9" key="2">
    <citation type="submission" date="2025-08" db="UniProtKB">
        <authorList>
            <consortium name="Ensembl"/>
        </authorList>
    </citation>
    <scope>IDENTIFICATION</scope>
</reference>
<protein>
    <recommendedName>
        <fullName evidence="7">folate gamma-glutamyl hydrolase</fullName>
        <ecNumber evidence="7">3.4.19.9</ecNumber>
    </recommendedName>
</protein>
<dbReference type="InterPro" id="IPR011697">
    <property type="entry name" value="Peptidase_C26"/>
</dbReference>
<comment type="catalytic activity">
    <reaction evidence="7">
        <text>(6S)-5,6,7,8-tetrahydrofolyl-(gamma-L-Glu)(n) + (n-1) H2O = (6S)-5,6,7,8-tetrahydrofolate + (n-1) L-glutamate</text>
        <dbReference type="Rhea" id="RHEA:56784"/>
        <dbReference type="Rhea" id="RHEA-COMP:14738"/>
        <dbReference type="ChEBI" id="CHEBI:15377"/>
        <dbReference type="ChEBI" id="CHEBI:29985"/>
        <dbReference type="ChEBI" id="CHEBI:57453"/>
        <dbReference type="ChEBI" id="CHEBI:141005"/>
        <dbReference type="EC" id="3.4.19.9"/>
    </reaction>
</comment>
<evidence type="ECO:0000256" key="6">
    <source>
        <dbReference type="PIRSR" id="PIRSR615527-1"/>
    </source>
</evidence>
<dbReference type="GO" id="GO:0005773">
    <property type="term" value="C:vacuole"/>
    <property type="evidence" value="ECO:0007669"/>
    <property type="project" value="TreeGrafter"/>
</dbReference>
<evidence type="ECO:0000313" key="9">
    <source>
        <dbReference type="Ensembl" id="ENSSFAP00005026003.1"/>
    </source>
</evidence>
<dbReference type="Gene3D" id="3.40.50.880">
    <property type="match status" value="1"/>
</dbReference>
<evidence type="ECO:0000256" key="1">
    <source>
        <dbReference type="ARBA" id="ARBA00004239"/>
    </source>
</evidence>
<gene>
    <name evidence="9" type="primary">LOC115394438</name>
</gene>
<evidence type="ECO:0000256" key="5">
    <source>
        <dbReference type="ARBA" id="ARBA00022801"/>
    </source>
</evidence>
<dbReference type="AlphaFoldDB" id="A0A672HA40"/>
<feature type="active site" description="Nucleophile" evidence="6 7">
    <location>
        <position position="154"/>
    </location>
</feature>
<accession>A0A672HA40</accession>
<evidence type="ECO:0000256" key="3">
    <source>
        <dbReference type="ARBA" id="ARBA00022525"/>
    </source>
</evidence>
<keyword evidence="10" id="KW-1185">Reference proteome</keyword>
<feature type="active site" description="Proton donor" evidence="6">
    <location>
        <position position="264"/>
    </location>
</feature>
<dbReference type="FunFam" id="3.40.50.880:FF:000024">
    <property type="entry name" value="Folate gamma-glutamyl hydrolase"/>
    <property type="match status" value="1"/>
</dbReference>
<dbReference type="InterPro" id="IPR029062">
    <property type="entry name" value="Class_I_gatase-like"/>
</dbReference>
<keyword evidence="5 7" id="KW-0378">Hydrolase</keyword>
<evidence type="ECO:0000256" key="2">
    <source>
        <dbReference type="ARBA" id="ARBA00011083"/>
    </source>
</evidence>
<dbReference type="PANTHER" id="PTHR11315">
    <property type="entry name" value="PROTEASE FAMILY C26 GAMMA-GLUTAMYL HYDROLASE"/>
    <property type="match status" value="1"/>
</dbReference>
<keyword evidence="8" id="KW-0472">Membrane</keyword>
<reference evidence="9" key="3">
    <citation type="submission" date="2025-09" db="UniProtKB">
        <authorList>
            <consortium name="Ensembl"/>
        </authorList>
    </citation>
    <scope>IDENTIFICATION</scope>
</reference>
<evidence type="ECO:0000313" key="10">
    <source>
        <dbReference type="Proteomes" id="UP000472267"/>
    </source>
</evidence>
<feature type="transmembrane region" description="Helical" evidence="8">
    <location>
        <begin position="25"/>
        <end position="45"/>
    </location>
</feature>
<name>A0A672HA40_SALFA</name>
<keyword evidence="8" id="KW-0812">Transmembrane</keyword>
<dbReference type="FunCoup" id="A0A672HA40">
    <property type="interactions" value="164"/>
</dbReference>
<dbReference type="GO" id="GO:0046900">
    <property type="term" value="P:tetrahydrofolylpolyglutamate metabolic process"/>
    <property type="evidence" value="ECO:0007669"/>
    <property type="project" value="TreeGrafter"/>
</dbReference>
<evidence type="ECO:0000256" key="8">
    <source>
        <dbReference type="SAM" id="Phobius"/>
    </source>
</evidence>
<dbReference type="Proteomes" id="UP000472267">
    <property type="component" value="Chromosome 9"/>
</dbReference>
<dbReference type="PROSITE" id="PS51275">
    <property type="entry name" value="PEPTIDASE_C26_GGH"/>
    <property type="match status" value="1"/>
</dbReference>
<comment type="similarity">
    <text evidence="2">Belongs to the peptidase C26 family.</text>
</comment>
<dbReference type="Ensembl" id="ENSSFAT00005027028.1">
    <property type="protein sequence ID" value="ENSSFAP00005026003.1"/>
    <property type="gene ID" value="ENSSFAG00005013353.1"/>
</dbReference>
<dbReference type="PANTHER" id="PTHR11315:SF20">
    <property type="entry name" value="GAMMA-GLUTAMYL HYDROLASE"/>
    <property type="match status" value="1"/>
</dbReference>
<dbReference type="InterPro" id="IPR015527">
    <property type="entry name" value="Pept_C26_g-glut_hydrolase"/>
</dbReference>
<keyword evidence="8" id="KW-1133">Transmembrane helix</keyword>
<keyword evidence="4" id="KW-0732">Signal</keyword>